<evidence type="ECO:0000313" key="1">
    <source>
        <dbReference type="EMBL" id="GAG78588.1"/>
    </source>
</evidence>
<accession>X1B2Y3</accession>
<comment type="caution">
    <text evidence="1">The sequence shown here is derived from an EMBL/GenBank/DDBJ whole genome shotgun (WGS) entry which is preliminary data.</text>
</comment>
<protein>
    <recommendedName>
        <fullName evidence="2">N-sulphoglucosamine sulphohydrolase C-terminal domain-containing protein</fullName>
    </recommendedName>
</protein>
<gene>
    <name evidence="1" type="ORF">S01H4_27661</name>
</gene>
<sequence length="104" mass="12538">SFFEYYKYAVGVSKGQWKLIYYPPKNWPWKNFPQIENTKEMFQIVSLPKRGNGFVLTNSEEDPLEYDNLIGDEEHLDIESEMKDALFKWVIDTPLYYPKKPYTW</sequence>
<dbReference type="EMBL" id="BART01013570">
    <property type="protein sequence ID" value="GAG78588.1"/>
    <property type="molecule type" value="Genomic_DNA"/>
</dbReference>
<dbReference type="InterPro" id="IPR017850">
    <property type="entry name" value="Alkaline_phosphatase_core_sf"/>
</dbReference>
<dbReference type="Gene3D" id="3.30.1120.10">
    <property type="match status" value="1"/>
</dbReference>
<name>X1B2Y3_9ZZZZ</name>
<evidence type="ECO:0008006" key="2">
    <source>
        <dbReference type="Google" id="ProtNLM"/>
    </source>
</evidence>
<proteinExistence type="predicted"/>
<feature type="non-terminal residue" evidence="1">
    <location>
        <position position="1"/>
    </location>
</feature>
<organism evidence="1">
    <name type="scientific">marine sediment metagenome</name>
    <dbReference type="NCBI Taxonomy" id="412755"/>
    <lineage>
        <taxon>unclassified sequences</taxon>
        <taxon>metagenomes</taxon>
        <taxon>ecological metagenomes</taxon>
    </lineage>
</organism>
<dbReference type="AlphaFoldDB" id="X1B2Y3"/>
<reference evidence="1" key="1">
    <citation type="journal article" date="2014" name="Front. Microbiol.">
        <title>High frequency of phylogenetically diverse reductive dehalogenase-homologous genes in deep subseafloor sedimentary metagenomes.</title>
        <authorList>
            <person name="Kawai M."/>
            <person name="Futagami T."/>
            <person name="Toyoda A."/>
            <person name="Takaki Y."/>
            <person name="Nishi S."/>
            <person name="Hori S."/>
            <person name="Arai W."/>
            <person name="Tsubouchi T."/>
            <person name="Morono Y."/>
            <person name="Uchiyama I."/>
            <person name="Ito T."/>
            <person name="Fujiyama A."/>
            <person name="Inagaki F."/>
            <person name="Takami H."/>
        </authorList>
    </citation>
    <scope>NUCLEOTIDE SEQUENCE</scope>
    <source>
        <strain evidence="1">Expedition CK06-06</strain>
    </source>
</reference>
<dbReference type="SUPFAM" id="SSF53649">
    <property type="entry name" value="Alkaline phosphatase-like"/>
    <property type="match status" value="1"/>
</dbReference>